<evidence type="ECO:0000256" key="7">
    <source>
        <dbReference type="ARBA" id="ARBA00022840"/>
    </source>
</evidence>
<comment type="subcellular location">
    <subcellularLocation>
        <location evidence="1">Membrane</location>
        <topology evidence="1">Multi-pass membrane protein</topology>
    </subcellularLocation>
</comment>
<feature type="transmembrane region" description="Helical" evidence="11">
    <location>
        <begin position="1499"/>
        <end position="1520"/>
    </location>
</feature>
<dbReference type="PANTHER" id="PTHR48040">
    <property type="entry name" value="PLEIOTROPIC DRUG RESISTANCE PROTEIN 1-LIKE ISOFORM X1"/>
    <property type="match status" value="1"/>
</dbReference>
<feature type="transmembrane region" description="Helical" evidence="11">
    <location>
        <begin position="646"/>
        <end position="669"/>
    </location>
</feature>
<evidence type="ECO:0000313" key="14">
    <source>
        <dbReference type="Proteomes" id="UP000797356"/>
    </source>
</evidence>
<feature type="transmembrane region" description="Helical" evidence="11">
    <location>
        <begin position="503"/>
        <end position="524"/>
    </location>
</feature>
<dbReference type="InterPro" id="IPR003593">
    <property type="entry name" value="AAA+_ATPase"/>
</dbReference>
<dbReference type="InterPro" id="IPR013581">
    <property type="entry name" value="PDR_assoc"/>
</dbReference>
<dbReference type="Pfam" id="PF01061">
    <property type="entry name" value="ABC2_membrane"/>
    <property type="match status" value="3"/>
</dbReference>
<dbReference type="OrthoDB" id="66620at2759"/>
<keyword evidence="3" id="KW-0813">Transport</keyword>
<accession>A0A8K0IU13</accession>
<dbReference type="CDD" id="cd03233">
    <property type="entry name" value="ABCG_PDR_domain1"/>
    <property type="match status" value="1"/>
</dbReference>
<feature type="domain" description="ABC transporter" evidence="12">
    <location>
        <begin position="837"/>
        <end position="1051"/>
    </location>
</feature>
<comment type="similarity">
    <text evidence="2">Belongs to the ABC transporter superfamily. ABCG family. PDR (TC 3.A.1.205) subfamily.</text>
</comment>
<feature type="transmembrane region" description="Helical" evidence="11">
    <location>
        <begin position="1315"/>
        <end position="1336"/>
    </location>
</feature>
<name>A0A8K0IU13_COCNU</name>
<sequence>MASMEAGDVYRVGSMRRSSSIWRRGDDIFSRSSRDEDDEEALKWAALEKLPTYDRVRRGILTLAQGESKEVDIQRLGLQERNALLERLVRVAEEDNERFLLKLRDRIDRVGIDIPTIEVRYEHLNIQAETYVGNRGLPTILNSIINVVESAANYFHILPTRKRSLPILHDVSGIIKPQRMTLLLGPPGSGKTTLLLALAGKLDSDLKVSGRVSYNGHGMEEFVPQRTAAYISQHDLHIGEMTVRETLAFSARCQGVGSRYEMLTELSRREKAANIKPDPDIDVFMKILGLEICADTMVGDEMLRGISGGQRKRVTTGEMLVGPAKALFMDEISTGLDSSTTFQIVNSLRQSIHILGGTAVISLLQPAPETYDLFDDIILLSDGQVVYQGPREHVLDFFESMGFKCPERKGVADFLQEVTSRKDQQQYWARHGETYRYVPVKEFAEAHQSFHVGQDIGNELSIPYDKSKSHPAALTASKYGVNKKELLKANLARELLLMKRNSFVYIFKATQLIIMAFITMTIFLRTEMHRDSVTDGGIYMGALFFGIVTVMFNGFSELAMTILKLPVFFKQRDLLFYPAWAYAIPTWILKIPISFAEVGVWVFTTYYVIGFDPNVGRLFKQYLLLLAINQMASALFRFIAALGRNMIVANTFGSFALLILLVLGGFILSREDVKKWWIWGYWISPLMYAQNAISTNEFLGKSWSRILSGSKEPLGVLVLKSRGVFPEAKWYWIGFGALIGYVLLFNALFTVALTYLKPFGKAQTAMSEETLKEKHANLTGEVLESSSRGRNSVDHFTSGDGAHEKRRSNTSSNSTNEVVDSNQNKKGMVLPFVPLSITFDDVRYSVDMPQEMKAQGVTEDRLELLKGVSGSFRPGVLTALMGVSGAGYCEQNDIHSPHVTVYESLAYSAWLRLPAEVDSATRKMFIEEVMELVELTSLRDALVGLPGVNGLSTEQRKRLTIAVELVANPSIIFMDEPTSGLDARAAAIVMRTVRNTVDTGRTVVCTIHQPSIDIFEAFDELFLMKRGGEEIYVGPLGRHSCHLISYFEGIEGVSKIKDGYNPATWMLEVTTLAQEEILGVNFSEVYKKSELFQRNKNLIKELSTPPPGSSDLYFPTQYSQNFFTQCMANLWKQNLSYWRNPPYTAVRFFFTTIIALLFGTIFWDLGTKRDSQQDLFNAMGSMYAAVLFIGVQNASSVQPVVAIERTVFYRERAAGMYSALPYAFGQNASSVQPVVAIERTVFYRERAAGMYSALPYAFGQVAIEIPYILVQSLIYGLTPNHNIASIVSSAFYAIWNLFSGFIIPRPNLSYWRNPPYTAVRFFFTTIIALLFGTIFWDLGTKRDSQQDLFNAMGSMYAAVLFIGVQNASSVQPVVAIERTVFYRERAAGMYSALPYAFGQVAIEIPYILVQSLIYGLTPNHNIASIVSSAFYAIWNLFSGFIIPRPRIPVWWRWYYWACPVSWTLYGLVASQFGDVQDKLDSDVVVADFVRSYFGFRHDFLGVVAAVVVAFAVLFAFLFGFSIKMLNFQRR</sequence>
<feature type="transmembrane region" description="Helical" evidence="11">
    <location>
        <begin position="1453"/>
        <end position="1472"/>
    </location>
</feature>
<feature type="transmembrane region" description="Helical" evidence="11">
    <location>
        <begin position="587"/>
        <end position="609"/>
    </location>
</feature>
<dbReference type="Gene3D" id="3.40.50.300">
    <property type="entry name" value="P-loop containing nucleotide triphosphate hydrolases"/>
    <property type="match status" value="2"/>
</dbReference>
<dbReference type="InterPro" id="IPR003439">
    <property type="entry name" value="ABC_transporter-like_ATP-bd"/>
</dbReference>
<evidence type="ECO:0000256" key="6">
    <source>
        <dbReference type="ARBA" id="ARBA00022741"/>
    </source>
</evidence>
<dbReference type="InterPro" id="IPR034001">
    <property type="entry name" value="ABCG_PDR_1"/>
</dbReference>
<feature type="transmembrane region" description="Helical" evidence="11">
    <location>
        <begin position="536"/>
        <end position="555"/>
    </location>
</feature>
<feature type="transmembrane region" description="Helical" evidence="11">
    <location>
        <begin position="1253"/>
        <end position="1277"/>
    </location>
</feature>
<evidence type="ECO:0000256" key="4">
    <source>
        <dbReference type="ARBA" id="ARBA00022692"/>
    </source>
</evidence>
<keyword evidence="9 11" id="KW-0472">Membrane</keyword>
<dbReference type="FunFam" id="3.40.50.300:FF:000179">
    <property type="entry name" value="ABC transporter G family member 34"/>
    <property type="match status" value="1"/>
</dbReference>
<dbReference type="SMART" id="SM00382">
    <property type="entry name" value="AAA"/>
    <property type="match status" value="2"/>
</dbReference>
<comment type="caution">
    <text evidence="13">The sequence shown here is derived from an EMBL/GenBank/DDBJ whole genome shotgun (WGS) entry which is preliminary data.</text>
</comment>
<dbReference type="SUPFAM" id="SSF52540">
    <property type="entry name" value="P-loop containing nucleoside triphosphate hydrolases"/>
    <property type="match status" value="2"/>
</dbReference>
<dbReference type="InterPro" id="IPR027417">
    <property type="entry name" value="P-loop_NTPase"/>
</dbReference>
<evidence type="ECO:0000256" key="11">
    <source>
        <dbReference type="SAM" id="Phobius"/>
    </source>
</evidence>
<dbReference type="Pfam" id="PF14510">
    <property type="entry name" value="ABC_trans_N"/>
    <property type="match status" value="1"/>
</dbReference>
<proteinExistence type="inferred from homology"/>
<protein>
    <submittedName>
        <fullName evidence="13">ABC transporter G family member 36</fullName>
    </submittedName>
</protein>
<reference evidence="13" key="1">
    <citation type="journal article" date="2017" name="Gigascience">
        <title>The genome draft of coconut (Cocos nucifera).</title>
        <authorList>
            <person name="Xiao Y."/>
            <person name="Xu P."/>
            <person name="Fan H."/>
            <person name="Baudouin L."/>
            <person name="Xia W."/>
            <person name="Bocs S."/>
            <person name="Xu J."/>
            <person name="Li Q."/>
            <person name="Guo A."/>
            <person name="Zhou L."/>
            <person name="Li J."/>
            <person name="Wu Y."/>
            <person name="Ma Z."/>
            <person name="Armero A."/>
            <person name="Issali A.E."/>
            <person name="Liu N."/>
            <person name="Peng M."/>
            <person name="Yang Y."/>
        </authorList>
    </citation>
    <scope>NUCLEOTIDE SEQUENCE</scope>
    <source>
        <tissue evidence="13">Spear leaf of Hainan Tall coconut</tissue>
    </source>
</reference>
<evidence type="ECO:0000256" key="10">
    <source>
        <dbReference type="SAM" id="MobiDB-lite"/>
    </source>
</evidence>
<feature type="transmembrane region" description="Helical" evidence="11">
    <location>
        <begin position="1421"/>
        <end position="1441"/>
    </location>
</feature>
<feature type="transmembrane region" description="Helical" evidence="11">
    <location>
        <begin position="1283"/>
        <end position="1303"/>
    </location>
</feature>
<gene>
    <name evidence="13" type="ORF">COCNU_14G000190</name>
</gene>
<dbReference type="InterPro" id="IPR029481">
    <property type="entry name" value="ABC_trans_N"/>
</dbReference>
<evidence type="ECO:0000256" key="2">
    <source>
        <dbReference type="ARBA" id="ARBA00006012"/>
    </source>
</evidence>
<feature type="transmembrane region" description="Helical" evidence="11">
    <location>
        <begin position="621"/>
        <end position="640"/>
    </location>
</feature>
<reference evidence="13" key="2">
    <citation type="submission" date="2019-07" db="EMBL/GenBank/DDBJ databases">
        <authorList>
            <person name="Yang Y."/>
            <person name="Bocs S."/>
            <person name="Baudouin L."/>
        </authorList>
    </citation>
    <scope>NUCLEOTIDE SEQUENCE</scope>
    <source>
        <tissue evidence="13">Spear leaf of Hainan Tall coconut</tissue>
    </source>
</reference>
<keyword evidence="8 11" id="KW-1133">Transmembrane helix</keyword>
<dbReference type="PANTHER" id="PTHR48040:SF35">
    <property type="entry name" value="ABC TRANSPORTER G FAMILY MEMBER 39-LIKE"/>
    <property type="match status" value="1"/>
</dbReference>
<keyword evidence="14" id="KW-1185">Reference proteome</keyword>
<dbReference type="Proteomes" id="UP000797356">
    <property type="component" value="Chromosome 14"/>
</dbReference>
<dbReference type="Pfam" id="PF00005">
    <property type="entry name" value="ABC_tran"/>
    <property type="match status" value="2"/>
</dbReference>
<keyword evidence="7" id="KW-0067">ATP-binding</keyword>
<feature type="transmembrane region" description="Helical" evidence="11">
    <location>
        <begin position="1388"/>
        <end position="1409"/>
    </location>
</feature>
<feature type="region of interest" description="Disordered" evidence="10">
    <location>
        <begin position="780"/>
        <end position="820"/>
    </location>
</feature>
<dbReference type="GO" id="GO:0005524">
    <property type="term" value="F:ATP binding"/>
    <property type="evidence" value="ECO:0007669"/>
    <property type="project" value="UniProtKB-KW"/>
</dbReference>
<dbReference type="InterPro" id="IPR013525">
    <property type="entry name" value="ABC2_TM"/>
</dbReference>
<evidence type="ECO:0000256" key="8">
    <source>
        <dbReference type="ARBA" id="ARBA00022989"/>
    </source>
</evidence>
<dbReference type="EMBL" id="CM017885">
    <property type="protein sequence ID" value="KAG1367551.1"/>
    <property type="molecule type" value="Genomic_DNA"/>
</dbReference>
<dbReference type="GO" id="GO:0016020">
    <property type="term" value="C:membrane"/>
    <property type="evidence" value="ECO:0007669"/>
    <property type="project" value="UniProtKB-SubCell"/>
</dbReference>
<feature type="transmembrane region" description="Helical" evidence="11">
    <location>
        <begin position="1145"/>
        <end position="1163"/>
    </location>
</feature>
<dbReference type="InterPro" id="IPR043926">
    <property type="entry name" value="ABCG_dom"/>
</dbReference>
<keyword evidence="5" id="KW-0677">Repeat</keyword>
<dbReference type="GO" id="GO:0016887">
    <property type="term" value="F:ATP hydrolysis activity"/>
    <property type="evidence" value="ECO:0007669"/>
    <property type="project" value="InterPro"/>
</dbReference>
<dbReference type="PROSITE" id="PS50893">
    <property type="entry name" value="ABC_TRANSPORTER_2"/>
    <property type="match status" value="2"/>
</dbReference>
<dbReference type="Pfam" id="PF19055">
    <property type="entry name" value="ABC2_membrane_7"/>
    <property type="match status" value="1"/>
</dbReference>
<evidence type="ECO:0000259" key="12">
    <source>
        <dbReference type="PROSITE" id="PS50893"/>
    </source>
</evidence>
<dbReference type="GO" id="GO:0140359">
    <property type="term" value="F:ABC-type transporter activity"/>
    <property type="evidence" value="ECO:0007669"/>
    <property type="project" value="InterPro"/>
</dbReference>
<dbReference type="Pfam" id="PF08370">
    <property type="entry name" value="PDR_assoc"/>
    <property type="match status" value="1"/>
</dbReference>
<evidence type="ECO:0000256" key="3">
    <source>
        <dbReference type="ARBA" id="ARBA00022448"/>
    </source>
</evidence>
<evidence type="ECO:0000313" key="13">
    <source>
        <dbReference type="EMBL" id="KAG1367551.1"/>
    </source>
</evidence>
<evidence type="ECO:0000256" key="9">
    <source>
        <dbReference type="ARBA" id="ARBA00023136"/>
    </source>
</evidence>
<dbReference type="FunFam" id="3.40.50.300:FF:000059">
    <property type="entry name" value="ABC transporter G family member 40"/>
    <property type="match status" value="1"/>
</dbReference>
<feature type="transmembrane region" description="Helical" evidence="11">
    <location>
        <begin position="1356"/>
        <end position="1376"/>
    </location>
</feature>
<feature type="transmembrane region" description="Helical" evidence="11">
    <location>
        <begin position="730"/>
        <end position="756"/>
    </location>
</feature>
<feature type="domain" description="ABC transporter" evidence="12">
    <location>
        <begin position="152"/>
        <end position="407"/>
    </location>
</feature>
<organism evidence="13 14">
    <name type="scientific">Cocos nucifera</name>
    <name type="common">Coconut palm</name>
    <dbReference type="NCBI Taxonomy" id="13894"/>
    <lineage>
        <taxon>Eukaryota</taxon>
        <taxon>Viridiplantae</taxon>
        <taxon>Streptophyta</taxon>
        <taxon>Embryophyta</taxon>
        <taxon>Tracheophyta</taxon>
        <taxon>Spermatophyta</taxon>
        <taxon>Magnoliopsida</taxon>
        <taxon>Liliopsida</taxon>
        <taxon>Arecaceae</taxon>
        <taxon>Arecoideae</taxon>
        <taxon>Cocoseae</taxon>
        <taxon>Attaleinae</taxon>
        <taxon>Cocos</taxon>
    </lineage>
</organism>
<keyword evidence="6" id="KW-0547">Nucleotide-binding</keyword>
<keyword evidence="4 11" id="KW-0812">Transmembrane</keyword>
<evidence type="ECO:0000256" key="5">
    <source>
        <dbReference type="ARBA" id="ARBA00022737"/>
    </source>
</evidence>
<evidence type="ECO:0000256" key="1">
    <source>
        <dbReference type="ARBA" id="ARBA00004141"/>
    </source>
</evidence>